<dbReference type="Proteomes" id="UP000546642">
    <property type="component" value="Unassembled WGS sequence"/>
</dbReference>
<feature type="transmembrane region" description="Helical" evidence="1">
    <location>
        <begin position="106"/>
        <end position="130"/>
    </location>
</feature>
<accession>A0A7X0D8D4</accession>
<proteinExistence type="predicted"/>
<feature type="transmembrane region" description="Helical" evidence="1">
    <location>
        <begin position="12"/>
        <end position="30"/>
    </location>
</feature>
<gene>
    <name evidence="3" type="ORF">HNR23_003959</name>
</gene>
<feature type="domain" description="DUF4395" evidence="2">
    <location>
        <begin position="3"/>
        <end position="132"/>
    </location>
</feature>
<protein>
    <recommendedName>
        <fullName evidence="2">DUF4395 domain-containing protein</fullName>
    </recommendedName>
</protein>
<name>A0A7X0D8D4_9ACTN</name>
<evidence type="ECO:0000313" key="4">
    <source>
        <dbReference type="Proteomes" id="UP000546642"/>
    </source>
</evidence>
<feature type="transmembrane region" description="Helical" evidence="1">
    <location>
        <begin position="77"/>
        <end position="100"/>
    </location>
</feature>
<keyword evidence="4" id="KW-1185">Reference proteome</keyword>
<sequence>MQVDPRGQRFAAVLTTVVLALVLITGSAWLLALQALAFAVAVVFGVRNSPYARLFARVVRPRIGAPEELEDAAPPRFAQGVGLAFALVGLLGYLFVGAWLGITATAFALFAAFLNAAFGFCLGCEMYLLLRRLPLPGRAA</sequence>
<dbReference type="EMBL" id="JACHDS010000001">
    <property type="protein sequence ID" value="MBB6173899.1"/>
    <property type="molecule type" value="Genomic_DNA"/>
</dbReference>
<keyword evidence="1" id="KW-1133">Transmembrane helix</keyword>
<organism evidence="3 4">
    <name type="scientific">Nocardiopsis mwathae</name>
    <dbReference type="NCBI Taxonomy" id="1472723"/>
    <lineage>
        <taxon>Bacteria</taxon>
        <taxon>Bacillati</taxon>
        <taxon>Actinomycetota</taxon>
        <taxon>Actinomycetes</taxon>
        <taxon>Streptosporangiales</taxon>
        <taxon>Nocardiopsidaceae</taxon>
        <taxon>Nocardiopsis</taxon>
    </lineage>
</organism>
<evidence type="ECO:0000313" key="3">
    <source>
        <dbReference type="EMBL" id="MBB6173899.1"/>
    </source>
</evidence>
<evidence type="ECO:0000259" key="2">
    <source>
        <dbReference type="Pfam" id="PF14340"/>
    </source>
</evidence>
<keyword evidence="1" id="KW-0472">Membrane</keyword>
<dbReference type="Pfam" id="PF14340">
    <property type="entry name" value="DUF4395"/>
    <property type="match status" value="1"/>
</dbReference>
<keyword evidence="1" id="KW-0812">Transmembrane</keyword>
<reference evidence="3 4" key="1">
    <citation type="submission" date="2020-08" db="EMBL/GenBank/DDBJ databases">
        <title>Sequencing the genomes of 1000 actinobacteria strains.</title>
        <authorList>
            <person name="Klenk H.-P."/>
        </authorList>
    </citation>
    <scope>NUCLEOTIDE SEQUENCE [LARGE SCALE GENOMIC DNA]</scope>
    <source>
        <strain evidence="3 4">DSM 46659</strain>
    </source>
</reference>
<dbReference type="InterPro" id="IPR025508">
    <property type="entry name" value="DUF4395"/>
</dbReference>
<comment type="caution">
    <text evidence="3">The sequence shown here is derived from an EMBL/GenBank/DDBJ whole genome shotgun (WGS) entry which is preliminary data.</text>
</comment>
<dbReference type="RefSeq" id="WP_184077594.1">
    <property type="nucleotide sequence ID" value="NZ_JACHDS010000001.1"/>
</dbReference>
<evidence type="ECO:0000256" key="1">
    <source>
        <dbReference type="SAM" id="Phobius"/>
    </source>
</evidence>
<dbReference type="AlphaFoldDB" id="A0A7X0D8D4"/>